<dbReference type="CDD" id="cd00009">
    <property type="entry name" value="AAA"/>
    <property type="match status" value="1"/>
</dbReference>
<dbReference type="RefSeq" id="WP_165863918.1">
    <property type="nucleotide sequence ID" value="NZ_AP025739.1"/>
</dbReference>
<dbReference type="InterPro" id="IPR021961">
    <property type="entry name" value="McrB_DNA-bd"/>
</dbReference>
<dbReference type="EMBL" id="AP025739">
    <property type="protein sequence ID" value="BDI32782.1"/>
    <property type="molecule type" value="Genomic_DNA"/>
</dbReference>
<keyword evidence="2" id="KW-1185">Reference proteome</keyword>
<dbReference type="Pfam" id="PF07728">
    <property type="entry name" value="AAA_5"/>
    <property type="match status" value="1"/>
</dbReference>
<dbReference type="Gene3D" id="3.30.920.90">
    <property type="match status" value="1"/>
</dbReference>
<dbReference type="InterPro" id="IPR003593">
    <property type="entry name" value="AAA+_ATPase"/>
</dbReference>
<proteinExistence type="predicted"/>
<organism evidence="1 2">
    <name type="scientific">Capsulimonas corticalis</name>
    <dbReference type="NCBI Taxonomy" id="2219043"/>
    <lineage>
        <taxon>Bacteria</taxon>
        <taxon>Bacillati</taxon>
        <taxon>Armatimonadota</taxon>
        <taxon>Armatimonadia</taxon>
        <taxon>Capsulimonadales</taxon>
        <taxon>Capsulimonadaceae</taxon>
        <taxon>Capsulimonas</taxon>
    </lineage>
</organism>
<dbReference type="InterPro" id="IPR052934">
    <property type="entry name" value="Methyl-DNA_Rec/Restrict_Enz"/>
</dbReference>
<evidence type="ECO:0000313" key="2">
    <source>
        <dbReference type="Proteomes" id="UP000287394"/>
    </source>
</evidence>
<dbReference type="SUPFAM" id="SSF52540">
    <property type="entry name" value="P-loop containing nucleoside triphosphate hydrolases"/>
    <property type="match status" value="1"/>
</dbReference>
<dbReference type="GO" id="GO:0005524">
    <property type="term" value="F:ATP binding"/>
    <property type="evidence" value="ECO:0007669"/>
    <property type="project" value="InterPro"/>
</dbReference>
<protein>
    <submittedName>
        <fullName evidence="1">Uncharacterized protein</fullName>
    </submittedName>
</protein>
<dbReference type="InterPro" id="IPR027417">
    <property type="entry name" value="P-loop_NTPase"/>
</dbReference>
<accession>A0A402CQ48</accession>
<dbReference type="KEGG" id="ccot:CCAX7_48330"/>
<gene>
    <name evidence="1" type="ORF">CCAX7_48330</name>
</gene>
<dbReference type="PANTHER" id="PTHR37291">
    <property type="entry name" value="5-METHYLCYTOSINE-SPECIFIC RESTRICTION ENZYME B"/>
    <property type="match status" value="1"/>
</dbReference>
<dbReference type="Pfam" id="PF12102">
    <property type="entry name" value="MrcB_N"/>
    <property type="match status" value="1"/>
</dbReference>
<dbReference type="SMART" id="SM00382">
    <property type="entry name" value="AAA"/>
    <property type="match status" value="1"/>
</dbReference>
<dbReference type="Proteomes" id="UP000287394">
    <property type="component" value="Chromosome"/>
</dbReference>
<dbReference type="InterPro" id="IPR011704">
    <property type="entry name" value="ATPase_dyneun-rel_AAA"/>
</dbReference>
<dbReference type="REBASE" id="622319">
    <property type="entry name" value="CcoAX7McrBCP"/>
</dbReference>
<dbReference type="AlphaFoldDB" id="A0A402CQ48"/>
<name>A0A402CQ48_9BACT</name>
<dbReference type="GO" id="GO:0016887">
    <property type="term" value="F:ATP hydrolysis activity"/>
    <property type="evidence" value="ECO:0007669"/>
    <property type="project" value="InterPro"/>
</dbReference>
<dbReference type="PANTHER" id="PTHR37291:SF1">
    <property type="entry name" value="TYPE IV METHYL-DIRECTED RESTRICTION ENZYME ECOKMCRB SUBUNIT"/>
    <property type="match status" value="1"/>
</dbReference>
<reference evidence="1 2" key="1">
    <citation type="journal article" date="2019" name="Int. J. Syst. Evol. Microbiol.">
        <title>Capsulimonas corticalis gen. nov., sp. nov., an aerobic capsulated bacterium, of a novel bacterial order, Capsulimonadales ord. nov., of the class Armatimonadia of the phylum Armatimonadetes.</title>
        <authorList>
            <person name="Li J."/>
            <person name="Kudo C."/>
            <person name="Tonouchi A."/>
        </authorList>
    </citation>
    <scope>NUCLEOTIDE SEQUENCE [LARGE SCALE GENOMIC DNA]</scope>
    <source>
        <strain evidence="1 2">AX-7</strain>
    </source>
</reference>
<dbReference type="Gene3D" id="3.40.50.300">
    <property type="entry name" value="P-loop containing nucleotide triphosphate hydrolases"/>
    <property type="match status" value="1"/>
</dbReference>
<sequence>MPENSTTAEQRAAQTIAALLPDARQDISVIPILAAREEVLARFGAIFQPDRIASLELAQYRDFLKFENNKHWRGFLRRGVDARDIEALRAALTDLLDEGAPIAGRIDRATARVPGLSVAIATAILHIVSPAKYAPWSRTSAQALERLKLRPKFTRDATAGEKYEAINAVVVRLAERLSLHLWDLDTVFQYFVAGPTDEEELDEDGPQPPLVDTLSEVLHLQKHYTSQISNGAMRKRGHFVTRVAPKYLREFINPLRFPNYHFEYEGSNGNATCAKVPYVRIYSPEEAPTVAAAYSLVYLFAADGSAVYLSLNHSASESGVRANRERVNRARSLLLEKNFRARGLKFDIDLKDPRGQMCKSFEEGNVFAIEYKLPLPDESVLQEDLSDMLHGLYTIYHDGETPALAAPTPPSLQYSASGSAPGAYVRETPSDFSAAPKIAPPYSMSECAEETGISEKTIAEWLRAIERKGQAILYGPPGTGKTYAAQRLAKVLIAETEGFVELVQFHPSYAYEDFIYGIRPTPGAAGTLNLEPVPGRFVNFCRRARGVNGACVLIIDEINRANLSRVFGELMYLLEYRKETIDLAIGVPFSIPENVRIIGTMNTADRSLAVVDHALRRRFAFFALAPNYETLRKFHRAAGFPVDGLIGVLNRVNDAIDDPHYHIGISYFLRADIADHLPEIWTVEIEPYLEEFFFDQPQVVTSYRWPQVRDKILHG</sequence>
<evidence type="ECO:0000313" key="1">
    <source>
        <dbReference type="EMBL" id="BDI32782.1"/>
    </source>
</evidence>